<protein>
    <submittedName>
        <fullName evidence="2">Uncharacterized protein</fullName>
    </submittedName>
</protein>
<dbReference type="HOGENOM" id="CLU_214498_0_0_10"/>
<dbReference type="KEGG" id="rag:B739_0128"/>
<keyword evidence="1" id="KW-1133">Transmembrane helix</keyword>
<dbReference type="STRING" id="34085.AB406_1644"/>
<dbReference type="AlphaFoldDB" id="J9QSK1"/>
<proteinExistence type="predicted"/>
<reference evidence="2 3" key="1">
    <citation type="submission" date="2012-09" db="EMBL/GenBank/DDBJ databases">
        <title>Riemerella anatipestifer vaccine strains.</title>
        <authorList>
            <person name="Chun C.A."/>
            <person name="Shu W.M."/>
            <person name="Kang Z.D."/>
            <person name="Jia W.X."/>
        </authorList>
    </citation>
    <scope>NUCLEOTIDE SEQUENCE [LARGE SCALE GENOMIC DNA]</scope>
    <source>
        <strain evidence="2 3">RA-CH-1</strain>
    </source>
</reference>
<dbReference type="EMBL" id="CP003787">
    <property type="protein sequence ID" value="AFR34736.1"/>
    <property type="molecule type" value="Genomic_DNA"/>
</dbReference>
<organism evidence="2 3">
    <name type="scientific">Riemerella anatipestifer RA-CH-1</name>
    <dbReference type="NCBI Taxonomy" id="1228997"/>
    <lineage>
        <taxon>Bacteria</taxon>
        <taxon>Pseudomonadati</taxon>
        <taxon>Bacteroidota</taxon>
        <taxon>Flavobacteriia</taxon>
        <taxon>Flavobacteriales</taxon>
        <taxon>Weeksellaceae</taxon>
        <taxon>Riemerella</taxon>
    </lineage>
</organism>
<feature type="transmembrane region" description="Helical" evidence="1">
    <location>
        <begin position="16"/>
        <end position="35"/>
    </location>
</feature>
<evidence type="ECO:0000256" key="1">
    <source>
        <dbReference type="SAM" id="Phobius"/>
    </source>
</evidence>
<accession>J9QSK1</accession>
<evidence type="ECO:0000313" key="2">
    <source>
        <dbReference type="EMBL" id="AFR34736.1"/>
    </source>
</evidence>
<keyword evidence="3" id="KW-1185">Reference proteome</keyword>
<keyword evidence="1" id="KW-0472">Membrane</keyword>
<dbReference type="PATRIC" id="fig|1228997.3.peg.122"/>
<gene>
    <name evidence="2" type="ORF">B739_0128</name>
</gene>
<evidence type="ECO:0000313" key="3">
    <source>
        <dbReference type="Proteomes" id="UP000006276"/>
    </source>
</evidence>
<sequence>MILWTIFSVWVEMSDLLYRIITVMVAIIFVLWTLLNPK</sequence>
<name>J9QSK1_RIEAN</name>
<keyword evidence="1" id="KW-0812">Transmembrane</keyword>
<dbReference type="Proteomes" id="UP000006276">
    <property type="component" value="Chromosome"/>
</dbReference>